<protein>
    <recommendedName>
        <fullName evidence="4">ATP synthase F0 subunit 8</fullName>
    </recommendedName>
</protein>
<sequence>MTASFVVCLIILYIVNPMPKLSESKVRSIEKFGFKNFLKV</sequence>
<keyword evidence="1" id="KW-0732">Signal</keyword>
<evidence type="ECO:0000256" key="1">
    <source>
        <dbReference type="SAM" id="SignalP"/>
    </source>
</evidence>
<keyword evidence="3" id="KW-1185">Reference proteome</keyword>
<dbReference type="Proteomes" id="UP000593574">
    <property type="component" value="Unassembled WGS sequence"/>
</dbReference>
<name>A0A7J8Z7T2_9ROSI</name>
<evidence type="ECO:0000313" key="2">
    <source>
        <dbReference type="EMBL" id="MBA0707926.1"/>
    </source>
</evidence>
<feature type="signal peptide" evidence="1">
    <location>
        <begin position="1"/>
        <end position="17"/>
    </location>
</feature>
<dbReference type="AlphaFoldDB" id="A0A7J8Z7T2"/>
<evidence type="ECO:0008006" key="4">
    <source>
        <dbReference type="Google" id="ProtNLM"/>
    </source>
</evidence>
<gene>
    <name evidence="2" type="ORF">Golax_019933</name>
</gene>
<accession>A0A7J8Z7T2</accession>
<dbReference type="EMBL" id="JABEZV010000003">
    <property type="protein sequence ID" value="MBA0707926.1"/>
    <property type="molecule type" value="Genomic_DNA"/>
</dbReference>
<proteinExistence type="predicted"/>
<feature type="chain" id="PRO_5029704099" description="ATP synthase F0 subunit 8" evidence="1">
    <location>
        <begin position="18"/>
        <end position="40"/>
    </location>
</feature>
<organism evidence="2 3">
    <name type="scientific">Gossypium laxum</name>
    <dbReference type="NCBI Taxonomy" id="34288"/>
    <lineage>
        <taxon>Eukaryota</taxon>
        <taxon>Viridiplantae</taxon>
        <taxon>Streptophyta</taxon>
        <taxon>Embryophyta</taxon>
        <taxon>Tracheophyta</taxon>
        <taxon>Spermatophyta</taxon>
        <taxon>Magnoliopsida</taxon>
        <taxon>eudicotyledons</taxon>
        <taxon>Gunneridae</taxon>
        <taxon>Pentapetalae</taxon>
        <taxon>rosids</taxon>
        <taxon>malvids</taxon>
        <taxon>Malvales</taxon>
        <taxon>Malvaceae</taxon>
        <taxon>Malvoideae</taxon>
        <taxon>Gossypium</taxon>
    </lineage>
</organism>
<evidence type="ECO:0000313" key="3">
    <source>
        <dbReference type="Proteomes" id="UP000593574"/>
    </source>
</evidence>
<feature type="non-terminal residue" evidence="2">
    <location>
        <position position="40"/>
    </location>
</feature>
<reference evidence="2 3" key="1">
    <citation type="journal article" date="2019" name="Genome Biol. Evol.">
        <title>Insights into the evolution of the New World diploid cottons (Gossypium, subgenus Houzingenia) based on genome sequencing.</title>
        <authorList>
            <person name="Grover C.E."/>
            <person name="Arick M.A. 2nd"/>
            <person name="Thrash A."/>
            <person name="Conover J.L."/>
            <person name="Sanders W.S."/>
            <person name="Peterson D.G."/>
            <person name="Frelichowski J.E."/>
            <person name="Scheffler J.A."/>
            <person name="Scheffler B.E."/>
            <person name="Wendel J.F."/>
        </authorList>
    </citation>
    <scope>NUCLEOTIDE SEQUENCE [LARGE SCALE GENOMIC DNA]</scope>
    <source>
        <strain evidence="2">4</strain>
        <tissue evidence="2">Leaf</tissue>
    </source>
</reference>
<comment type="caution">
    <text evidence="2">The sequence shown here is derived from an EMBL/GenBank/DDBJ whole genome shotgun (WGS) entry which is preliminary data.</text>
</comment>